<dbReference type="RefSeq" id="WP_085512152.1">
    <property type="nucleotide sequence ID" value="NZ_FXAP01000003.1"/>
</dbReference>
<comment type="caution">
    <text evidence="2">The sequence shown here is derived from an EMBL/GenBank/DDBJ whole genome shotgun (WGS) entry which is preliminary data.</text>
</comment>
<dbReference type="AlphaFoldDB" id="A0A3N2BYL5"/>
<proteinExistence type="predicted"/>
<evidence type="ECO:0000313" key="2">
    <source>
        <dbReference type="EMBL" id="ROR80303.1"/>
    </source>
</evidence>
<dbReference type="Proteomes" id="UP000266915">
    <property type="component" value="Unassembled WGS sequence"/>
</dbReference>
<protein>
    <submittedName>
        <fullName evidence="2">Uncharacterized protein</fullName>
    </submittedName>
</protein>
<name>A0A3N2BYL5_9MICO</name>
<gene>
    <name evidence="2" type="ORF">EDD42_0341</name>
</gene>
<organism evidence="2 3">
    <name type="scientific">Plantibacter flavus</name>
    <dbReference type="NCBI Taxonomy" id="150123"/>
    <lineage>
        <taxon>Bacteria</taxon>
        <taxon>Bacillati</taxon>
        <taxon>Actinomycetota</taxon>
        <taxon>Actinomycetes</taxon>
        <taxon>Micrococcales</taxon>
        <taxon>Microbacteriaceae</taxon>
        <taxon>Plantibacter</taxon>
    </lineage>
</organism>
<feature type="transmembrane region" description="Helical" evidence="1">
    <location>
        <begin position="197"/>
        <end position="216"/>
    </location>
</feature>
<keyword evidence="1" id="KW-0812">Transmembrane</keyword>
<feature type="transmembrane region" description="Helical" evidence="1">
    <location>
        <begin position="29"/>
        <end position="49"/>
    </location>
</feature>
<keyword evidence="1" id="KW-0472">Membrane</keyword>
<dbReference type="EMBL" id="RKHL01000001">
    <property type="protein sequence ID" value="ROR80303.1"/>
    <property type="molecule type" value="Genomic_DNA"/>
</dbReference>
<sequence length="386" mass="40675">MLRLIAFAALGALVGGVIVIAVGPSTVGYTVAGIALPVFIIATVLTLIARSVGNAVGASPEAVQQAKDARRLGVARIDALRQTGTQINDQPLCELDLTVQPLQGSAFASTMRTIVPLTAIPMFQPGTERDVAILLDGGPEVAFIDEGELSPAERARLRVPGRGSVPFIPVEPHQRIVDGRRRGPLLGVGRAGRPGRIALFTVVAVAAAAIVVVPYHRAVGQSFAAMQDGRLRPDLRRPEALADAQRALEEAIGHDRVASITVAADFIIVEAPRSAGDTKTDRWTYRDGAVTHDGAATTQPESTAEQFSWTDVALDRVWTLMQDGAEQVDRPVGDALAYVVRATDDDVHSPAFGRPAGPPEIMFSVGDDYGTTSFVADADGSGLTAR</sequence>
<evidence type="ECO:0000313" key="3">
    <source>
        <dbReference type="Proteomes" id="UP000266915"/>
    </source>
</evidence>
<reference evidence="2 3" key="1">
    <citation type="submission" date="2018-11" db="EMBL/GenBank/DDBJ databases">
        <title>Sequencing the genomes of 1000 actinobacteria strains.</title>
        <authorList>
            <person name="Klenk H.-P."/>
        </authorList>
    </citation>
    <scope>NUCLEOTIDE SEQUENCE [LARGE SCALE GENOMIC DNA]</scope>
    <source>
        <strain evidence="2 3">DSM 14012</strain>
    </source>
</reference>
<evidence type="ECO:0000256" key="1">
    <source>
        <dbReference type="SAM" id="Phobius"/>
    </source>
</evidence>
<keyword evidence="1" id="KW-1133">Transmembrane helix</keyword>
<keyword evidence="3" id="KW-1185">Reference proteome</keyword>
<accession>A0A3N2BYL5</accession>